<feature type="compositionally biased region" description="Basic and acidic residues" evidence="1">
    <location>
        <begin position="150"/>
        <end position="162"/>
    </location>
</feature>
<comment type="caution">
    <text evidence="2">The sequence shown here is derived from an EMBL/GenBank/DDBJ whole genome shotgun (WGS) entry which is preliminary data.</text>
</comment>
<feature type="region of interest" description="Disordered" evidence="1">
    <location>
        <begin position="130"/>
        <end position="186"/>
    </location>
</feature>
<keyword evidence="3" id="KW-1185">Reference proteome</keyword>
<accession>A0AAN9B293</accession>
<feature type="region of interest" description="Disordered" evidence="1">
    <location>
        <begin position="1"/>
        <end position="55"/>
    </location>
</feature>
<evidence type="ECO:0000313" key="3">
    <source>
        <dbReference type="Proteomes" id="UP001374579"/>
    </source>
</evidence>
<dbReference type="EMBL" id="JBAMIC010000013">
    <property type="protein sequence ID" value="KAK7097890.1"/>
    <property type="molecule type" value="Genomic_DNA"/>
</dbReference>
<name>A0AAN9B293_9CAEN</name>
<reference evidence="2 3" key="1">
    <citation type="submission" date="2024-02" db="EMBL/GenBank/DDBJ databases">
        <title>Chromosome-scale genome assembly of the rough periwinkle Littorina saxatilis.</title>
        <authorList>
            <person name="De Jode A."/>
            <person name="Faria R."/>
            <person name="Formenti G."/>
            <person name="Sims Y."/>
            <person name="Smith T.P."/>
            <person name="Tracey A."/>
            <person name="Wood J.M.D."/>
            <person name="Zagrodzka Z.B."/>
            <person name="Johannesson K."/>
            <person name="Butlin R.K."/>
            <person name="Leder E.H."/>
        </authorList>
    </citation>
    <scope>NUCLEOTIDE SEQUENCE [LARGE SCALE GENOMIC DNA]</scope>
    <source>
        <strain evidence="2">Snail1</strain>
        <tissue evidence="2">Muscle</tissue>
    </source>
</reference>
<feature type="compositionally biased region" description="Basic and acidic residues" evidence="1">
    <location>
        <begin position="13"/>
        <end position="29"/>
    </location>
</feature>
<feature type="region of interest" description="Disordered" evidence="1">
    <location>
        <begin position="80"/>
        <end position="106"/>
    </location>
</feature>
<feature type="compositionally biased region" description="Polar residues" evidence="1">
    <location>
        <begin position="177"/>
        <end position="186"/>
    </location>
</feature>
<evidence type="ECO:0000313" key="2">
    <source>
        <dbReference type="EMBL" id="KAK7097890.1"/>
    </source>
</evidence>
<dbReference type="AlphaFoldDB" id="A0AAN9B293"/>
<protein>
    <submittedName>
        <fullName evidence="2">Uncharacterized protein</fullName>
    </submittedName>
</protein>
<proteinExistence type="predicted"/>
<organism evidence="2 3">
    <name type="scientific">Littorina saxatilis</name>
    <dbReference type="NCBI Taxonomy" id="31220"/>
    <lineage>
        <taxon>Eukaryota</taxon>
        <taxon>Metazoa</taxon>
        <taxon>Spiralia</taxon>
        <taxon>Lophotrochozoa</taxon>
        <taxon>Mollusca</taxon>
        <taxon>Gastropoda</taxon>
        <taxon>Caenogastropoda</taxon>
        <taxon>Littorinimorpha</taxon>
        <taxon>Littorinoidea</taxon>
        <taxon>Littorinidae</taxon>
        <taxon>Littorina</taxon>
    </lineage>
</organism>
<evidence type="ECO:0000256" key="1">
    <source>
        <dbReference type="SAM" id="MobiDB-lite"/>
    </source>
</evidence>
<gene>
    <name evidence="2" type="ORF">V1264_004798</name>
</gene>
<sequence length="192" mass="20937">MAEGPLPCGYKGLETDAHPPHYTTDEHGSGEGGISSSTKGSGGKDNGPHEYVSDNYSSVNSVDLLYRLSVNNPSLSTYESQAYRRTDSDSSFFEARNPSQPSKPVQCRRTSEVSKNRSNHVKTRIRLGASGSRHSEDCQHVKNQSQNNTRGDDTTEFTRQRGSDAFPAFDQPDTVHDQASSASGSGNFYLIV</sequence>
<dbReference type="Proteomes" id="UP001374579">
    <property type="component" value="Unassembled WGS sequence"/>
</dbReference>